<name>A0A4U8Q899_9FIRM</name>
<accession>A0A4U8Q899</accession>
<evidence type="ECO:0000256" key="2">
    <source>
        <dbReference type="ARBA" id="ARBA00022475"/>
    </source>
</evidence>
<evidence type="ECO:0000256" key="3">
    <source>
        <dbReference type="ARBA" id="ARBA00022679"/>
    </source>
</evidence>
<keyword evidence="3 7" id="KW-0808">Transferase</keyword>
<protein>
    <recommendedName>
        <fullName evidence="7">Phosphatidylglycerol--prolipoprotein diacylglyceryl transferase</fullName>
        <ecNumber evidence="7">2.5.1.145</ecNumber>
    </recommendedName>
</protein>
<comment type="pathway">
    <text evidence="7">Protein modification; lipoprotein biosynthesis (diacylglyceryl transfer).</text>
</comment>
<dbReference type="Proteomes" id="UP000306509">
    <property type="component" value="Unassembled WGS sequence"/>
</dbReference>
<dbReference type="UniPathway" id="UPA00664"/>
<dbReference type="PROSITE" id="PS01311">
    <property type="entry name" value="LGT"/>
    <property type="match status" value="1"/>
</dbReference>
<keyword evidence="8" id="KW-0328">Glycosyltransferase</keyword>
<comment type="caution">
    <text evidence="8">The sequence shown here is derived from an EMBL/GenBank/DDBJ whole genome shotgun (WGS) entry which is preliminary data.</text>
</comment>
<feature type="binding site" evidence="7">
    <location>
        <position position="145"/>
    </location>
    <ligand>
        <name>a 1,2-diacyl-sn-glycero-3-phospho-(1'-sn-glycerol)</name>
        <dbReference type="ChEBI" id="CHEBI:64716"/>
    </ligand>
</feature>
<dbReference type="NCBIfam" id="TIGR00544">
    <property type="entry name" value="lgt"/>
    <property type="match status" value="1"/>
</dbReference>
<proteinExistence type="inferred from homology"/>
<dbReference type="Pfam" id="PF01790">
    <property type="entry name" value="LGT"/>
    <property type="match status" value="1"/>
</dbReference>
<evidence type="ECO:0000256" key="7">
    <source>
        <dbReference type="HAMAP-Rule" id="MF_01147"/>
    </source>
</evidence>
<sequence>MNTSIAFPNLGIELENVGKSISLFGFPIAYYGITIAIAMVCGILAAMRVAKVTKQNPDDYFDLALIAIFFALIGARLYFVIFSWDNYKDNLWKIFNTREGGLAIYGGVIAAVITVYVFARIKKLQFWKLVDTACIGLVLGQIIGRWGNFFNREAFGGYTNNLFAMRLPLDAVRSSEVTPQMMEHLQKIDGVSYIQVHPTFLYEGMWNLVLLIILIWYTKRKKFDGEVFLLYLLGYGLGRAWIEGLRTDQLLLPVIGLPVSQLLAILLVFVSIIIILFKRKSNKMEKGTGE</sequence>
<feature type="transmembrane region" description="Helical" evidence="7">
    <location>
        <begin position="61"/>
        <end position="82"/>
    </location>
</feature>
<dbReference type="GO" id="GO:0008961">
    <property type="term" value="F:phosphatidylglycerol-prolipoprotein diacylglyceryl transferase activity"/>
    <property type="evidence" value="ECO:0007669"/>
    <property type="project" value="UniProtKB-UniRule"/>
</dbReference>
<comment type="function">
    <text evidence="7">Catalyzes the transfer of the diacylglyceryl group from phosphatidylglycerol to the sulfhydryl group of the N-terminal cysteine of a prolipoprotein, the first step in the formation of mature lipoproteins.</text>
</comment>
<dbReference type="EC" id="2.5.1.145" evidence="7"/>
<keyword evidence="2 7" id="KW-1003">Cell membrane</keyword>
<feature type="transmembrane region" description="Helical" evidence="7">
    <location>
        <begin position="102"/>
        <end position="119"/>
    </location>
</feature>
<dbReference type="PANTHER" id="PTHR30589:SF0">
    <property type="entry name" value="PHOSPHATIDYLGLYCEROL--PROLIPOPROTEIN DIACYLGLYCERYL TRANSFERASE"/>
    <property type="match status" value="1"/>
</dbReference>
<reference evidence="8 9" key="1">
    <citation type="journal article" date="2019" name="Anaerobe">
        <title>Detection of Robinsoniella peoriensis in multiple bone samples of a trauma patient.</title>
        <authorList>
            <person name="Schrottner P."/>
            <person name="Hartwich K."/>
            <person name="Bunk B."/>
            <person name="Schober I."/>
            <person name="Helbig S."/>
            <person name="Rudolph W.W."/>
            <person name="Gunzer F."/>
        </authorList>
    </citation>
    <scope>NUCLEOTIDE SEQUENCE [LARGE SCALE GENOMIC DNA]</scope>
    <source>
        <strain evidence="8 9">DSM 106044</strain>
    </source>
</reference>
<gene>
    <name evidence="8" type="primary">lgt_2</name>
    <name evidence="7" type="synonym">lgt</name>
    <name evidence="8" type="ORF">DSM106044_02681</name>
</gene>
<dbReference type="PANTHER" id="PTHR30589">
    <property type="entry name" value="PROLIPOPROTEIN DIACYLGLYCERYL TRANSFERASE"/>
    <property type="match status" value="1"/>
</dbReference>
<comment type="subcellular location">
    <subcellularLocation>
        <location evidence="7">Cell membrane</location>
        <topology evidence="7">Multi-pass membrane protein</topology>
    </subcellularLocation>
</comment>
<evidence type="ECO:0000313" key="8">
    <source>
        <dbReference type="EMBL" id="TLD00373.1"/>
    </source>
</evidence>
<dbReference type="STRING" id="180332.GCA_000797495_04045"/>
<feature type="transmembrane region" description="Helical" evidence="7">
    <location>
        <begin position="28"/>
        <end position="49"/>
    </location>
</feature>
<dbReference type="EMBL" id="QGQD01000055">
    <property type="protein sequence ID" value="TLD00373.1"/>
    <property type="molecule type" value="Genomic_DNA"/>
</dbReference>
<keyword evidence="5 7" id="KW-1133">Transmembrane helix</keyword>
<keyword evidence="6 7" id="KW-0472">Membrane</keyword>
<feature type="transmembrane region" description="Helical" evidence="7">
    <location>
        <begin position="126"/>
        <end position="144"/>
    </location>
</feature>
<dbReference type="AlphaFoldDB" id="A0A4U8Q899"/>
<dbReference type="InterPro" id="IPR001640">
    <property type="entry name" value="Lgt"/>
</dbReference>
<dbReference type="GO" id="GO:0042158">
    <property type="term" value="P:lipoprotein biosynthetic process"/>
    <property type="evidence" value="ECO:0007669"/>
    <property type="project" value="UniProtKB-UniRule"/>
</dbReference>
<evidence type="ECO:0000256" key="1">
    <source>
        <dbReference type="ARBA" id="ARBA00007150"/>
    </source>
</evidence>
<evidence type="ECO:0000256" key="4">
    <source>
        <dbReference type="ARBA" id="ARBA00022692"/>
    </source>
</evidence>
<feature type="transmembrane region" description="Helical" evidence="7">
    <location>
        <begin position="225"/>
        <end position="242"/>
    </location>
</feature>
<evidence type="ECO:0000256" key="6">
    <source>
        <dbReference type="ARBA" id="ARBA00023136"/>
    </source>
</evidence>
<keyword evidence="8" id="KW-0449">Lipoprotein</keyword>
<dbReference type="GO" id="GO:0005886">
    <property type="term" value="C:plasma membrane"/>
    <property type="evidence" value="ECO:0007669"/>
    <property type="project" value="UniProtKB-SubCell"/>
</dbReference>
<comment type="similarity">
    <text evidence="1 7">Belongs to the Lgt family.</text>
</comment>
<comment type="catalytic activity">
    <reaction evidence="7">
        <text>L-cysteinyl-[prolipoprotein] + a 1,2-diacyl-sn-glycero-3-phospho-(1'-sn-glycerol) = an S-1,2-diacyl-sn-glyceryl-L-cysteinyl-[prolipoprotein] + sn-glycerol 1-phosphate + H(+)</text>
        <dbReference type="Rhea" id="RHEA:56712"/>
        <dbReference type="Rhea" id="RHEA-COMP:14679"/>
        <dbReference type="Rhea" id="RHEA-COMP:14680"/>
        <dbReference type="ChEBI" id="CHEBI:15378"/>
        <dbReference type="ChEBI" id="CHEBI:29950"/>
        <dbReference type="ChEBI" id="CHEBI:57685"/>
        <dbReference type="ChEBI" id="CHEBI:64716"/>
        <dbReference type="ChEBI" id="CHEBI:140658"/>
        <dbReference type="EC" id="2.5.1.145"/>
    </reaction>
</comment>
<feature type="transmembrane region" description="Helical" evidence="7">
    <location>
        <begin position="200"/>
        <end position="218"/>
    </location>
</feature>
<dbReference type="RefSeq" id="WP_027293522.1">
    <property type="nucleotide sequence ID" value="NZ_CABMJZ010000006.1"/>
</dbReference>
<evidence type="ECO:0000256" key="5">
    <source>
        <dbReference type="ARBA" id="ARBA00022989"/>
    </source>
</evidence>
<keyword evidence="9" id="KW-1185">Reference proteome</keyword>
<dbReference type="OrthoDB" id="871140at2"/>
<feature type="transmembrane region" description="Helical" evidence="7">
    <location>
        <begin position="254"/>
        <end position="277"/>
    </location>
</feature>
<keyword evidence="4 7" id="KW-0812">Transmembrane</keyword>
<organism evidence="8 9">
    <name type="scientific">Robinsoniella peoriensis</name>
    <dbReference type="NCBI Taxonomy" id="180332"/>
    <lineage>
        <taxon>Bacteria</taxon>
        <taxon>Bacillati</taxon>
        <taxon>Bacillota</taxon>
        <taxon>Clostridia</taxon>
        <taxon>Lachnospirales</taxon>
        <taxon>Lachnospiraceae</taxon>
        <taxon>Robinsoniella</taxon>
    </lineage>
</organism>
<dbReference type="HAMAP" id="MF_01147">
    <property type="entry name" value="Lgt"/>
    <property type="match status" value="1"/>
</dbReference>
<evidence type="ECO:0000313" key="9">
    <source>
        <dbReference type="Proteomes" id="UP000306509"/>
    </source>
</evidence>